<dbReference type="PROSITE" id="PS51257">
    <property type="entry name" value="PROKAR_LIPOPROTEIN"/>
    <property type="match status" value="1"/>
</dbReference>
<dbReference type="Proteomes" id="UP000651057">
    <property type="component" value="Unassembled WGS sequence"/>
</dbReference>
<evidence type="ECO:0000313" key="3">
    <source>
        <dbReference type="EMBL" id="MBL0683814.1"/>
    </source>
</evidence>
<gene>
    <name evidence="3" type="ORF">JJQ60_09825</name>
</gene>
<keyword evidence="4" id="KW-1185">Reference proteome</keyword>
<dbReference type="AlphaFoldDB" id="A0A937D5Y8"/>
<comment type="caution">
    <text evidence="3">The sequence shown here is derived from an EMBL/GenBank/DDBJ whole genome shotgun (WGS) entry which is preliminary data.</text>
</comment>
<feature type="domain" description="Lipocalin-like" evidence="2">
    <location>
        <begin position="170"/>
        <end position="255"/>
    </location>
</feature>
<feature type="chain" id="PRO_5037528293" evidence="1">
    <location>
        <begin position="20"/>
        <end position="275"/>
    </location>
</feature>
<feature type="signal peptide" evidence="1">
    <location>
        <begin position="1"/>
        <end position="19"/>
    </location>
</feature>
<evidence type="ECO:0000256" key="1">
    <source>
        <dbReference type="SAM" id="SignalP"/>
    </source>
</evidence>
<evidence type="ECO:0000313" key="4">
    <source>
        <dbReference type="Proteomes" id="UP000651057"/>
    </source>
</evidence>
<accession>A0A937D5Y8</accession>
<proteinExistence type="predicted"/>
<protein>
    <submittedName>
        <fullName evidence="3">Lipocalin family protein</fullName>
    </submittedName>
</protein>
<dbReference type="Pfam" id="PF13648">
    <property type="entry name" value="Lipocalin_4"/>
    <property type="match status" value="2"/>
</dbReference>
<sequence length="275" mass="30397">MKKLSLLTLLIISVFISCSEDDAPAPSPTVFEESDLVGKWQLTGIEENGVALVLSECEKKDLSNFSISENGENVASFVENIEDNETCTEFISNIYNWTLTTGNVLTTTFGSADTDTQTIIELTDTTLKLQSQDIEIVDGLPVTIIDVEAYRYVGEPEIPEDNTVINEADLIGKWKITSITENETEFSDACDQLNTIDFKENGQADFVVYTKTTAGECTQDRSSTISWSLSGNTIVYGTGEETETITELTDTTLKIQYTEVDGNDQFIIVTTYTKQ</sequence>
<feature type="domain" description="Lipocalin-like" evidence="2">
    <location>
        <begin position="36"/>
        <end position="129"/>
    </location>
</feature>
<dbReference type="InterPro" id="IPR024311">
    <property type="entry name" value="Lipocalin-like"/>
</dbReference>
<dbReference type="EMBL" id="JAERQJ010000003">
    <property type="protein sequence ID" value="MBL0683814.1"/>
    <property type="molecule type" value="Genomic_DNA"/>
</dbReference>
<evidence type="ECO:0000259" key="2">
    <source>
        <dbReference type="Pfam" id="PF13648"/>
    </source>
</evidence>
<name>A0A937D5Y8_9FLAO</name>
<dbReference type="RefSeq" id="WP_201919164.1">
    <property type="nucleotide sequence ID" value="NZ_BAABAX010000005.1"/>
</dbReference>
<organism evidence="3 4">
    <name type="scientific">Aquimarina mytili</name>
    <dbReference type="NCBI Taxonomy" id="874423"/>
    <lineage>
        <taxon>Bacteria</taxon>
        <taxon>Pseudomonadati</taxon>
        <taxon>Bacteroidota</taxon>
        <taxon>Flavobacteriia</taxon>
        <taxon>Flavobacteriales</taxon>
        <taxon>Flavobacteriaceae</taxon>
        <taxon>Aquimarina</taxon>
    </lineage>
</organism>
<keyword evidence="1" id="KW-0732">Signal</keyword>
<reference evidence="3" key="1">
    <citation type="submission" date="2021-01" db="EMBL/GenBank/DDBJ databases">
        <authorList>
            <person name="Zhong Y.L."/>
        </authorList>
    </citation>
    <scope>NUCLEOTIDE SEQUENCE</scope>
    <source>
        <strain evidence="3">KCTC 23302</strain>
    </source>
</reference>